<proteinExistence type="predicted"/>
<evidence type="ECO:0000313" key="2">
    <source>
        <dbReference type="Proteomes" id="UP001596220"/>
    </source>
</evidence>
<dbReference type="Pfam" id="PF19142">
    <property type="entry name" value="DUF5825"/>
    <property type="match status" value="1"/>
</dbReference>
<organism evidence="1 2">
    <name type="scientific">Saccharothrix lopnurensis</name>
    <dbReference type="NCBI Taxonomy" id="1670621"/>
    <lineage>
        <taxon>Bacteria</taxon>
        <taxon>Bacillati</taxon>
        <taxon>Actinomycetota</taxon>
        <taxon>Actinomycetes</taxon>
        <taxon>Pseudonocardiales</taxon>
        <taxon>Pseudonocardiaceae</taxon>
        <taxon>Saccharothrix</taxon>
    </lineage>
</organism>
<accession>A0ABW1NXW1</accession>
<protein>
    <submittedName>
        <fullName evidence="1">DUF5825 family protein</fullName>
    </submittedName>
</protein>
<gene>
    <name evidence="1" type="ORF">ACFP3R_01170</name>
</gene>
<name>A0ABW1NXW1_9PSEU</name>
<dbReference type="Proteomes" id="UP001596220">
    <property type="component" value="Unassembled WGS sequence"/>
</dbReference>
<sequence>MTRTTTGAGLVTREPRGEGTGRTLVLERWGTAAPAEIAAAGYERVLVEEPVMAGADLDEDLRLLRFLSGCTSHTLRLDWVLGGLPLVGPRDLHHLVPPARGVGDAVGCVAAWRDAYRYGAYYYRVGPGFVTVKDVRPDGESVHLTIDGESADQFRALAGATSPADLDEAATEALADAVEFGLALRGADTVLVLPFRMRHWPVPYVAA</sequence>
<dbReference type="RefSeq" id="WP_380631859.1">
    <property type="nucleotide sequence ID" value="NZ_JBHSQO010000001.1"/>
</dbReference>
<evidence type="ECO:0000313" key="1">
    <source>
        <dbReference type="EMBL" id="MFC6087876.1"/>
    </source>
</evidence>
<comment type="caution">
    <text evidence="1">The sequence shown here is derived from an EMBL/GenBank/DDBJ whole genome shotgun (WGS) entry which is preliminary data.</text>
</comment>
<dbReference type="InterPro" id="IPR043863">
    <property type="entry name" value="DUF5825"/>
</dbReference>
<keyword evidence="2" id="KW-1185">Reference proteome</keyword>
<dbReference type="EMBL" id="JBHSQO010000001">
    <property type="protein sequence ID" value="MFC6087876.1"/>
    <property type="molecule type" value="Genomic_DNA"/>
</dbReference>
<reference evidence="2" key="1">
    <citation type="journal article" date="2019" name="Int. J. Syst. Evol. Microbiol.">
        <title>The Global Catalogue of Microorganisms (GCM) 10K type strain sequencing project: providing services to taxonomists for standard genome sequencing and annotation.</title>
        <authorList>
            <consortium name="The Broad Institute Genomics Platform"/>
            <consortium name="The Broad Institute Genome Sequencing Center for Infectious Disease"/>
            <person name="Wu L."/>
            <person name="Ma J."/>
        </authorList>
    </citation>
    <scope>NUCLEOTIDE SEQUENCE [LARGE SCALE GENOMIC DNA]</scope>
    <source>
        <strain evidence="2">CGMCC 4.7246</strain>
    </source>
</reference>